<proteinExistence type="predicted"/>
<feature type="region of interest" description="Disordered" evidence="2">
    <location>
        <begin position="298"/>
        <end position="386"/>
    </location>
</feature>
<keyword evidence="1" id="KW-0677">Repeat</keyword>
<feature type="compositionally biased region" description="Basic and acidic residues" evidence="2">
    <location>
        <begin position="193"/>
        <end position="203"/>
    </location>
</feature>
<feature type="compositionally biased region" description="Polar residues" evidence="2">
    <location>
        <begin position="347"/>
        <end position="357"/>
    </location>
</feature>
<comment type="caution">
    <text evidence="3">The sequence shown here is derived from an EMBL/GenBank/DDBJ whole genome shotgun (WGS) entry which is preliminary data.</text>
</comment>
<feature type="region of interest" description="Disordered" evidence="2">
    <location>
        <begin position="24"/>
        <end position="52"/>
    </location>
</feature>
<accession>A0AAV4Q4U8</accession>
<keyword evidence="4" id="KW-1185">Reference proteome</keyword>
<dbReference type="Proteomes" id="UP001054945">
    <property type="component" value="Unassembled WGS sequence"/>
</dbReference>
<reference evidence="3 4" key="1">
    <citation type="submission" date="2021-06" db="EMBL/GenBank/DDBJ databases">
        <title>Caerostris extrusa draft genome.</title>
        <authorList>
            <person name="Kono N."/>
            <person name="Arakawa K."/>
        </authorList>
    </citation>
    <scope>NUCLEOTIDE SEQUENCE [LARGE SCALE GENOMIC DNA]</scope>
</reference>
<feature type="compositionally biased region" description="Low complexity" evidence="2">
    <location>
        <begin position="358"/>
        <end position="368"/>
    </location>
</feature>
<evidence type="ECO:0000256" key="1">
    <source>
        <dbReference type="ARBA" id="ARBA00022737"/>
    </source>
</evidence>
<dbReference type="PANTHER" id="PTHR22903:SF8">
    <property type="entry name" value="MAX-1A"/>
    <property type="match status" value="1"/>
</dbReference>
<feature type="compositionally biased region" description="Basic residues" evidence="2">
    <location>
        <begin position="331"/>
        <end position="340"/>
    </location>
</feature>
<evidence type="ECO:0000313" key="4">
    <source>
        <dbReference type="Proteomes" id="UP001054945"/>
    </source>
</evidence>
<feature type="non-terminal residue" evidence="3">
    <location>
        <position position="460"/>
    </location>
</feature>
<evidence type="ECO:0000313" key="3">
    <source>
        <dbReference type="EMBL" id="GIY03212.1"/>
    </source>
</evidence>
<dbReference type="AlphaFoldDB" id="A0AAV4Q4U8"/>
<feature type="region of interest" description="Disordered" evidence="2">
    <location>
        <begin position="185"/>
        <end position="223"/>
    </location>
</feature>
<dbReference type="PANTHER" id="PTHR22903">
    <property type="entry name" value="PLEKHH PROTEIN"/>
    <property type="match status" value="1"/>
</dbReference>
<feature type="compositionally biased region" description="Polar residues" evidence="2">
    <location>
        <begin position="310"/>
        <end position="325"/>
    </location>
</feature>
<feature type="compositionally biased region" description="Polar residues" evidence="2">
    <location>
        <begin position="369"/>
        <end position="386"/>
    </location>
</feature>
<protein>
    <submittedName>
        <fullName evidence="3">Uncharacterized protein CG43867</fullName>
    </submittedName>
</protein>
<evidence type="ECO:0000256" key="2">
    <source>
        <dbReference type="SAM" id="MobiDB-lite"/>
    </source>
</evidence>
<organism evidence="3 4">
    <name type="scientific">Caerostris extrusa</name>
    <name type="common">Bark spider</name>
    <name type="synonym">Caerostris bankana</name>
    <dbReference type="NCBI Taxonomy" id="172846"/>
    <lineage>
        <taxon>Eukaryota</taxon>
        <taxon>Metazoa</taxon>
        <taxon>Ecdysozoa</taxon>
        <taxon>Arthropoda</taxon>
        <taxon>Chelicerata</taxon>
        <taxon>Arachnida</taxon>
        <taxon>Araneae</taxon>
        <taxon>Araneomorphae</taxon>
        <taxon>Entelegynae</taxon>
        <taxon>Araneoidea</taxon>
        <taxon>Araneidae</taxon>
        <taxon>Caerostris</taxon>
    </lineage>
</organism>
<name>A0AAV4Q4U8_CAEEX</name>
<gene>
    <name evidence="3" type="primary">CG43867_3</name>
    <name evidence="3" type="ORF">CEXT_498781</name>
</gene>
<sequence length="460" mass="50679">MTESEPPPPPSLPHPQRRLSLLPLLVSAGGGGGEPRGADGVVPDGGHPPPAHQLEAEVRADEDDFHQVSTGDHRTAAVLAREERREEEARQKIQLLEQRLQGTGDSYKDCVANSDQACKDQIISNLEQQVEEQKKLRILDAKKVEAKASKIKEWVTNKLKELEEQNFQLREENKKCNAQLEVLKKRMSQMSQPKEKNNAEQDSSRGSWEDQGSSDDAPPLSSISSANQRANYINNNEPSYSSSMPVVEGNKKSSSWVSAQQARVDQWIDSSCQVSMSRRPESEEADNLQAIGSDAMVEAGLPPMVPPHSATLSTSPFSQTSTSRTSDSKKPVSKKQHSRSLPRETTRNSSMQVTNIPSSTSRTTTTQTNIENDLNSSNKASANNGTSSYGNIYGSLDRKLKMLNVGNGYAGGERRRTVQTSNDLHDYAEIYTPSKEIIGGLDPDVDIRPPTPPLHRFPSW</sequence>
<dbReference type="EMBL" id="BPLR01005555">
    <property type="protein sequence ID" value="GIY03212.1"/>
    <property type="molecule type" value="Genomic_DNA"/>
</dbReference>